<gene>
    <name evidence="1" type="ORF">EVA_10453</name>
</gene>
<proteinExistence type="predicted"/>
<reference evidence="1" key="1">
    <citation type="journal article" date="2012" name="PLoS ONE">
        <title>Gene sets for utilization of primary and secondary nutrition supplies in the distal gut of endangered iberian lynx.</title>
        <authorList>
            <person name="Alcaide M."/>
            <person name="Messina E."/>
            <person name="Richter M."/>
            <person name="Bargiela R."/>
            <person name="Peplies J."/>
            <person name="Huws S.A."/>
            <person name="Newbold C.J."/>
            <person name="Golyshin P.N."/>
            <person name="Simon M.A."/>
            <person name="Lopez G."/>
            <person name="Yakimov M.M."/>
            <person name="Ferrer M."/>
        </authorList>
    </citation>
    <scope>NUCLEOTIDE SEQUENCE</scope>
</reference>
<dbReference type="EMBL" id="AMCI01002957">
    <property type="protein sequence ID" value="EJX01439.1"/>
    <property type="molecule type" value="Genomic_DNA"/>
</dbReference>
<sequence>MFSLPPCRLILCSCICPSRVINPNQSVPEPAFLISLS</sequence>
<evidence type="ECO:0000313" key="1">
    <source>
        <dbReference type="EMBL" id="EJX01439.1"/>
    </source>
</evidence>
<organism evidence="1">
    <name type="scientific">gut metagenome</name>
    <dbReference type="NCBI Taxonomy" id="749906"/>
    <lineage>
        <taxon>unclassified sequences</taxon>
        <taxon>metagenomes</taxon>
        <taxon>organismal metagenomes</taxon>
    </lineage>
</organism>
<comment type="caution">
    <text evidence="1">The sequence shown here is derived from an EMBL/GenBank/DDBJ whole genome shotgun (WGS) entry which is preliminary data.</text>
</comment>
<accession>J9G3M0</accession>
<protein>
    <submittedName>
        <fullName evidence="1">Uncharacterized protein</fullName>
    </submittedName>
</protein>
<name>J9G3M0_9ZZZZ</name>
<dbReference type="AlphaFoldDB" id="J9G3M0"/>